<sequence>MQIKRLLSDREVLIGDRLLDAQGRAHAFVEHSAGELVVTMDNGRSAQVKPEQLGCYVIQVNRTDRGLA</sequence>
<name>A0A0R2SWP5_9GAMM</name>
<dbReference type="Proteomes" id="UP000051242">
    <property type="component" value="Unassembled WGS sequence"/>
</dbReference>
<comment type="caution">
    <text evidence="1">The sequence shown here is derived from an EMBL/GenBank/DDBJ whole genome shotgun (WGS) entry which is preliminary data.</text>
</comment>
<evidence type="ECO:0000313" key="2">
    <source>
        <dbReference type="Proteomes" id="UP000051242"/>
    </source>
</evidence>
<organism evidence="1 2">
    <name type="scientific">OM182 bacterium BACL3 MAG-120619-bin3</name>
    <dbReference type="NCBI Taxonomy" id="1655593"/>
    <lineage>
        <taxon>Bacteria</taxon>
        <taxon>Pseudomonadati</taxon>
        <taxon>Pseudomonadota</taxon>
        <taxon>Gammaproteobacteria</taxon>
        <taxon>OMG group</taxon>
        <taxon>OM182 clade</taxon>
    </lineage>
</organism>
<evidence type="ECO:0000313" key="1">
    <source>
        <dbReference type="EMBL" id="KRO79473.1"/>
    </source>
</evidence>
<accession>A0A0R2SWP5</accession>
<reference evidence="1 2" key="1">
    <citation type="submission" date="2015-10" db="EMBL/GenBank/DDBJ databases">
        <title>Metagenome-Assembled Genomes uncover a global brackish microbiome.</title>
        <authorList>
            <person name="Hugerth L.W."/>
            <person name="Larsson J."/>
            <person name="Alneberg J."/>
            <person name="Lindh M.V."/>
            <person name="Legrand C."/>
            <person name="Pinhassi J."/>
            <person name="Andersson A.F."/>
        </authorList>
    </citation>
    <scope>NUCLEOTIDE SEQUENCE [LARGE SCALE GENOMIC DNA]</scope>
    <source>
        <strain evidence="1">BACL22 MAG-120619-bin3</strain>
    </source>
</reference>
<proteinExistence type="predicted"/>
<protein>
    <submittedName>
        <fullName evidence="1">Uncharacterized protein</fullName>
    </submittedName>
</protein>
<dbReference type="EMBL" id="LICD01000170">
    <property type="protein sequence ID" value="KRO79473.1"/>
    <property type="molecule type" value="Genomic_DNA"/>
</dbReference>
<dbReference type="AlphaFoldDB" id="A0A0R2SWP5"/>
<gene>
    <name evidence="1" type="ORF">ABR85_09640</name>
</gene>